<dbReference type="SUPFAM" id="SSF49785">
    <property type="entry name" value="Galactose-binding domain-like"/>
    <property type="match status" value="1"/>
</dbReference>
<evidence type="ECO:0000313" key="12">
    <source>
        <dbReference type="EMBL" id="KRN27077.1"/>
    </source>
</evidence>
<sequence>MPHSLFHPFLFCSIILYNQAIEEFKTGGIILKNNQFAHITTSDSQKIAELKSIGYLTTEMLAEKDLTKLWRELTIQMFPQALTASSRSEKLASLLADENTNLRTYTDQGKFSVTAFYNVALQLLEFLPSIDFDFSNPLVAMKKINLPYIDDISNTTSLLAAWYELLCTHTKNGQLLIDVLAAKGFFVSFYGKINHPLFFNGKAQPVFDTDKLIREVVYVESSLDTDKDGKLDLLKVEVIRPVETNTGLKVPALYTASPYNQGTNDEDGDKRMHSMNVPLTHKTPNDTVYDDIAYHSPKLSLPKPRVKVGTTKKAAETFSREFSYTLNDYFLARGFAAVYAAGIGTMESDGVRTCGSEDETASTVAIIEWLNGQRTAFTNKTDNIQITAWWCNNAIAMTGRSYLGTLATAAATTGVAGLKTIISEAAISSWYDYYRDGGLVVAPGGFPGEDADVLALECFSRKKQAGDYLTVKKFFDQHLQKITEGQDRTSGNYNSFWDARNYLKNVKNIKADIIMVHGLNDWNVKPRNVYQLWNALKELPIKQKLILHQGQHIYINSFRSLDFTDMMNLWLSYKLYGVPNNAAEVLPDVLVQDNLQVETWQSYQDWDSNETVQNLLLQQHELVPENSELQDGASNFQDHLNEADFSLYSANHSLWKEHLLQVENSPLKNNRLIFKSAIFDEEMLLRGTPEVTVNVSTNKDHGLLSFMLVDYGNEKRLKPVPTTLARKSLNLGFHWREDDLTEFTMDKVTPWKMISVGHINLQNRTSLWKNDELIPNTFYPVSLKMQPTFYKIPQNHQLGLVIYATDMRMTVRGNEEQSYSIQLAESKLSLHLSNTQK</sequence>
<keyword evidence="8 9" id="KW-0720">Serine protease</keyword>
<dbReference type="Pfam" id="PF02129">
    <property type="entry name" value="Peptidase_S15"/>
    <property type="match status" value="1"/>
</dbReference>
<dbReference type="SUPFAM" id="SSF53474">
    <property type="entry name" value="alpha/beta-Hydrolases"/>
    <property type="match status" value="1"/>
</dbReference>
<dbReference type="InterPro" id="IPR013736">
    <property type="entry name" value="Xaa-Pro_dipept_C"/>
</dbReference>
<organism evidence="12 13">
    <name type="scientific">Liquorilactobacillus mali</name>
    <dbReference type="NCBI Taxonomy" id="1618"/>
    <lineage>
        <taxon>Bacteria</taxon>
        <taxon>Bacillati</taxon>
        <taxon>Bacillota</taxon>
        <taxon>Bacilli</taxon>
        <taxon>Lactobacillales</taxon>
        <taxon>Lactobacillaceae</taxon>
        <taxon>Liquorilactobacillus</taxon>
    </lineage>
</organism>
<comment type="subcellular location">
    <subcellularLocation>
        <location evidence="9">Cytoplasm</location>
    </subcellularLocation>
</comment>
<dbReference type="GO" id="GO:0006508">
    <property type="term" value="P:proteolysis"/>
    <property type="evidence" value="ECO:0007669"/>
    <property type="project" value="UniProtKB-KW"/>
</dbReference>
<dbReference type="InterPro" id="IPR000383">
    <property type="entry name" value="Xaa-Pro-like_dom"/>
</dbReference>
<dbReference type="Gene3D" id="3.40.50.1820">
    <property type="entry name" value="alpha/beta hydrolase"/>
    <property type="match status" value="1"/>
</dbReference>
<dbReference type="PRINTS" id="PR00923">
    <property type="entry name" value="LACTOPTASE"/>
</dbReference>
<comment type="function">
    <text evidence="2 9">Removes N-terminal dipeptides sequentially from polypeptides having unsubstituted N-termini provided that the penultimate residue is proline.</text>
</comment>
<feature type="active site" description="Charge relay system" evidence="9">
    <location>
        <position position="552"/>
    </location>
</feature>
<dbReference type="Proteomes" id="UP000051727">
    <property type="component" value="Unassembled WGS sequence"/>
</dbReference>
<keyword evidence="7 9" id="KW-0378">Hydrolase</keyword>
<evidence type="ECO:0000256" key="8">
    <source>
        <dbReference type="ARBA" id="ARBA00022825"/>
    </source>
</evidence>
<keyword evidence="5 9" id="KW-0031">Aminopeptidase</keyword>
<evidence type="ECO:0000256" key="3">
    <source>
        <dbReference type="ARBA" id="ARBA00010819"/>
    </source>
</evidence>
<dbReference type="Pfam" id="PF08530">
    <property type="entry name" value="PepX_C"/>
    <property type="match status" value="1"/>
</dbReference>
<protein>
    <recommendedName>
        <fullName evidence="9">Xaa-Pro dipeptidyl-peptidase</fullName>
        <ecNumber evidence="9">3.4.14.11</ecNumber>
    </recommendedName>
    <alternativeName>
        <fullName evidence="9">X-Pro dipeptidyl-peptidase</fullName>
    </alternativeName>
    <alternativeName>
        <fullName evidence="9">X-prolyl-dipeptidyl aminopeptidase</fullName>
        <shortName evidence="9">X-PDAP</shortName>
    </alternativeName>
</protein>
<reference evidence="12 13" key="1">
    <citation type="journal article" date="2015" name="Genome Announc.">
        <title>Expanding the biotechnology potential of lactobacilli through comparative genomics of 213 strains and associated genera.</title>
        <authorList>
            <person name="Sun Z."/>
            <person name="Harris H.M."/>
            <person name="McCann A."/>
            <person name="Guo C."/>
            <person name="Argimon S."/>
            <person name="Zhang W."/>
            <person name="Yang X."/>
            <person name="Jeffery I.B."/>
            <person name="Cooney J.C."/>
            <person name="Kagawa T.F."/>
            <person name="Liu W."/>
            <person name="Song Y."/>
            <person name="Salvetti E."/>
            <person name="Wrobel A."/>
            <person name="Rasinkangas P."/>
            <person name="Parkhill J."/>
            <person name="Rea M.C."/>
            <person name="O'Sullivan O."/>
            <person name="Ritari J."/>
            <person name="Douillard F.P."/>
            <person name="Paul Ross R."/>
            <person name="Yang R."/>
            <person name="Briner A.E."/>
            <person name="Felis G.E."/>
            <person name="de Vos W.M."/>
            <person name="Barrangou R."/>
            <person name="Klaenhammer T.R."/>
            <person name="Caufield P.W."/>
            <person name="Cui Y."/>
            <person name="Zhang H."/>
            <person name="O'Toole P.W."/>
        </authorList>
    </citation>
    <scope>NUCLEOTIDE SEQUENCE [LARGE SCALE GENOMIC DNA]</scope>
    <source>
        <strain evidence="12 13">ATCC 27304</strain>
    </source>
</reference>
<comment type="similarity">
    <text evidence="3 9">Belongs to the peptidase S15 family.</text>
</comment>
<evidence type="ECO:0000259" key="11">
    <source>
        <dbReference type="SMART" id="SM00940"/>
    </source>
</evidence>
<dbReference type="InterPro" id="IPR029058">
    <property type="entry name" value="AB_hydrolase_fold"/>
</dbReference>
<dbReference type="InterPro" id="IPR015251">
    <property type="entry name" value="PepX_N_dom"/>
</dbReference>
<proteinExistence type="inferred from homology"/>
<feature type="domain" description="Xaa-Pro dipeptidyl-peptidase C-terminal" evidence="10">
    <location>
        <begin position="568"/>
        <end position="829"/>
    </location>
</feature>
<dbReference type="SUPFAM" id="SSF81761">
    <property type="entry name" value="X-Prolyl dipeptidyl aminopeptidase PepX, N-terminal domain"/>
    <property type="match status" value="1"/>
</dbReference>
<dbReference type="GO" id="GO:0008239">
    <property type="term" value="F:dipeptidyl-peptidase activity"/>
    <property type="evidence" value="ECO:0007669"/>
    <property type="project" value="UniProtKB-UniRule"/>
</dbReference>
<dbReference type="STRING" id="1618.IV36_GL001184"/>
<evidence type="ECO:0000256" key="5">
    <source>
        <dbReference type="ARBA" id="ARBA00022438"/>
    </source>
</evidence>
<evidence type="ECO:0000256" key="7">
    <source>
        <dbReference type="ARBA" id="ARBA00022801"/>
    </source>
</evidence>
<evidence type="ECO:0000256" key="1">
    <source>
        <dbReference type="ARBA" id="ARBA00000123"/>
    </source>
</evidence>
<dbReference type="GO" id="GO:0005737">
    <property type="term" value="C:cytoplasm"/>
    <property type="evidence" value="ECO:0007669"/>
    <property type="project" value="UniProtKB-SubCell"/>
</dbReference>
<keyword evidence="9" id="KW-0963">Cytoplasm</keyword>
<comment type="caution">
    <text evidence="12">The sequence shown here is derived from an EMBL/GenBank/DDBJ whole genome shotgun (WGS) entry which is preliminary data.</text>
</comment>
<keyword evidence="6 9" id="KW-0645">Protease</keyword>
<dbReference type="InterPro" id="IPR036313">
    <property type="entry name" value="PepX_N_dom_sf"/>
</dbReference>
<evidence type="ECO:0000256" key="6">
    <source>
        <dbReference type="ARBA" id="ARBA00022670"/>
    </source>
</evidence>
<dbReference type="EC" id="3.4.14.11" evidence="9"/>
<comment type="catalytic activity">
    <reaction evidence="1 9">
        <text>Hydrolyzes Xaa-Pro-|- bonds to release unblocked, N-terminal dipeptides from substrates including Ala-Pro-|-p-nitroanilide and (sequentially) Tyr-Pro-|-Phe-Pro-|-Gly-Pro-|-Ile.</text>
        <dbReference type="EC" id="3.4.14.11"/>
    </reaction>
</comment>
<feature type="active site" description="Charge relay system" evidence="9">
    <location>
        <position position="401"/>
    </location>
</feature>
<comment type="subunit">
    <text evidence="4 9">Homodimer.</text>
</comment>
<dbReference type="GO" id="GO:0004177">
    <property type="term" value="F:aminopeptidase activity"/>
    <property type="evidence" value="ECO:0007669"/>
    <property type="project" value="UniProtKB-KW"/>
</dbReference>
<feature type="active site" description="Charge relay system" evidence="9">
    <location>
        <position position="521"/>
    </location>
</feature>
<dbReference type="HAMAP" id="MF_00698">
    <property type="entry name" value="Aminopeptidase_S15"/>
    <property type="match status" value="1"/>
</dbReference>
<dbReference type="InterPro" id="IPR008252">
    <property type="entry name" value="Pept_S15_Xpro"/>
</dbReference>
<dbReference type="AlphaFoldDB" id="A0A0R2FL62"/>
<dbReference type="GO" id="GO:0008236">
    <property type="term" value="F:serine-type peptidase activity"/>
    <property type="evidence" value="ECO:0007669"/>
    <property type="project" value="UniProtKB-KW"/>
</dbReference>
<evidence type="ECO:0000256" key="2">
    <source>
        <dbReference type="ARBA" id="ARBA00003997"/>
    </source>
</evidence>
<dbReference type="Gene3D" id="1.10.246.70">
    <property type="match status" value="1"/>
</dbReference>
<accession>A0A0R2FL62</accession>
<evidence type="ECO:0000259" key="10">
    <source>
        <dbReference type="SMART" id="SM00939"/>
    </source>
</evidence>
<gene>
    <name evidence="9" type="primary">pepX</name>
    <name evidence="12" type="ORF">IV36_GL001184</name>
</gene>
<dbReference type="NCBIfam" id="NF003781">
    <property type="entry name" value="PRK05371.1-2"/>
    <property type="match status" value="1"/>
</dbReference>
<dbReference type="Pfam" id="PF09168">
    <property type="entry name" value="PepX_N"/>
    <property type="match status" value="1"/>
</dbReference>
<evidence type="ECO:0000256" key="9">
    <source>
        <dbReference type="HAMAP-Rule" id="MF_00698"/>
    </source>
</evidence>
<evidence type="ECO:0000256" key="4">
    <source>
        <dbReference type="ARBA" id="ARBA00011738"/>
    </source>
</evidence>
<dbReference type="InterPro" id="IPR008979">
    <property type="entry name" value="Galactose-bd-like_sf"/>
</dbReference>
<dbReference type="PATRIC" id="fig|1618.3.peg.1195"/>
<dbReference type="Gene3D" id="2.60.120.260">
    <property type="entry name" value="Galactose-binding domain-like"/>
    <property type="match status" value="1"/>
</dbReference>
<evidence type="ECO:0000313" key="13">
    <source>
        <dbReference type="Proteomes" id="UP000051727"/>
    </source>
</evidence>
<feature type="domain" description="X-Prolyl dipeptidyl aminopeptidase PepX N-terminal" evidence="11">
    <location>
        <begin position="32"/>
        <end position="185"/>
    </location>
</feature>
<dbReference type="SMART" id="SM00940">
    <property type="entry name" value="PepX_N"/>
    <property type="match status" value="1"/>
</dbReference>
<dbReference type="EMBL" id="JQAR01000027">
    <property type="protein sequence ID" value="KRN27077.1"/>
    <property type="molecule type" value="Genomic_DNA"/>
</dbReference>
<name>A0A0R2FL62_9LACO</name>
<dbReference type="SMART" id="SM00939">
    <property type="entry name" value="PepX_C"/>
    <property type="match status" value="1"/>
</dbReference>